<dbReference type="GO" id="GO:0005737">
    <property type="term" value="C:cytoplasm"/>
    <property type="evidence" value="ECO:0007669"/>
    <property type="project" value="UniProtKB-SubCell"/>
</dbReference>
<dbReference type="GO" id="GO:0005096">
    <property type="term" value="F:GTPase activator activity"/>
    <property type="evidence" value="ECO:0007669"/>
    <property type="project" value="InterPro"/>
</dbReference>
<dbReference type="GO" id="GO:0005884">
    <property type="term" value="C:actin filament"/>
    <property type="evidence" value="ECO:0007669"/>
    <property type="project" value="TreeGrafter"/>
</dbReference>
<feature type="region of interest" description="Disordered" evidence="4">
    <location>
        <begin position="662"/>
        <end position="686"/>
    </location>
</feature>
<feature type="domain" description="Myosin motor" evidence="6">
    <location>
        <begin position="1"/>
        <end position="527"/>
    </location>
</feature>
<accession>A0A1I7XGK0</accession>
<protein>
    <submittedName>
        <fullName evidence="8">Myosin motor domain-containing protein</fullName>
    </submittedName>
</protein>
<dbReference type="WBParaSite" id="Hba_16876">
    <property type="protein sequence ID" value="Hba_16876"/>
    <property type="gene ID" value="Hba_16876"/>
</dbReference>
<keyword evidence="7" id="KW-1185">Reference proteome</keyword>
<comment type="caution">
    <text evidence="3">Lacks conserved residue(s) required for the propagation of feature annotation.</text>
</comment>
<dbReference type="Gene3D" id="1.20.120.720">
    <property type="entry name" value="Myosin VI head, motor domain, U50 subdomain"/>
    <property type="match status" value="1"/>
</dbReference>
<dbReference type="GO" id="GO:0005524">
    <property type="term" value="F:ATP binding"/>
    <property type="evidence" value="ECO:0007669"/>
    <property type="project" value="InterPro"/>
</dbReference>
<keyword evidence="3" id="KW-0009">Actin-binding</keyword>
<dbReference type="PROSITE" id="PS50096">
    <property type="entry name" value="IQ"/>
    <property type="match status" value="2"/>
</dbReference>
<evidence type="ECO:0000256" key="4">
    <source>
        <dbReference type="SAM" id="MobiDB-lite"/>
    </source>
</evidence>
<keyword evidence="3" id="KW-0505">Motor protein</keyword>
<dbReference type="Pfam" id="PF00612">
    <property type="entry name" value="IQ"/>
    <property type="match status" value="1"/>
</dbReference>
<dbReference type="SMART" id="SM00242">
    <property type="entry name" value="MYSc"/>
    <property type="match status" value="1"/>
</dbReference>
<dbReference type="Pfam" id="PF00063">
    <property type="entry name" value="Myosin_head"/>
    <property type="match status" value="3"/>
</dbReference>
<keyword evidence="5" id="KW-1133">Transmembrane helix</keyword>
<organism evidence="7 8">
    <name type="scientific">Heterorhabditis bacteriophora</name>
    <name type="common">Entomopathogenic nematode worm</name>
    <dbReference type="NCBI Taxonomy" id="37862"/>
    <lineage>
        <taxon>Eukaryota</taxon>
        <taxon>Metazoa</taxon>
        <taxon>Ecdysozoa</taxon>
        <taxon>Nematoda</taxon>
        <taxon>Chromadorea</taxon>
        <taxon>Rhabditida</taxon>
        <taxon>Rhabditina</taxon>
        <taxon>Rhabditomorpha</taxon>
        <taxon>Strongyloidea</taxon>
        <taxon>Heterorhabditidae</taxon>
        <taxon>Heterorhabditis</taxon>
    </lineage>
</organism>
<evidence type="ECO:0000256" key="2">
    <source>
        <dbReference type="ARBA" id="ARBA00022490"/>
    </source>
</evidence>
<keyword evidence="3" id="KW-0518">Myosin</keyword>
<evidence type="ECO:0000256" key="5">
    <source>
        <dbReference type="SAM" id="Phobius"/>
    </source>
</evidence>
<dbReference type="AlphaFoldDB" id="A0A1I7XGK0"/>
<dbReference type="Gene3D" id="1.20.5.4820">
    <property type="match status" value="1"/>
</dbReference>
<dbReference type="InterPro" id="IPR000048">
    <property type="entry name" value="IQ_motif_EF-hand-BS"/>
</dbReference>
<reference evidence="8" key="1">
    <citation type="submission" date="2016-11" db="UniProtKB">
        <authorList>
            <consortium name="WormBaseParasite"/>
        </authorList>
    </citation>
    <scope>IDENTIFICATION</scope>
</reference>
<dbReference type="PROSITE" id="PS51456">
    <property type="entry name" value="MYOSIN_MOTOR"/>
    <property type="match status" value="1"/>
</dbReference>
<comment type="similarity">
    <text evidence="3">Belongs to the TRAFAC class myosin-kinesin ATPase superfamily. Myosin family.</text>
</comment>
<dbReference type="GO" id="GO:0035556">
    <property type="term" value="P:intracellular signal transduction"/>
    <property type="evidence" value="ECO:0007669"/>
    <property type="project" value="InterPro"/>
</dbReference>
<evidence type="ECO:0000259" key="6">
    <source>
        <dbReference type="PROSITE" id="PS51456"/>
    </source>
</evidence>
<evidence type="ECO:0000256" key="3">
    <source>
        <dbReference type="PROSITE-ProRule" id="PRU00782"/>
    </source>
</evidence>
<keyword evidence="2" id="KW-0963">Cytoplasm</keyword>
<dbReference type="GO" id="GO:0051015">
    <property type="term" value="F:actin filament binding"/>
    <property type="evidence" value="ECO:0007669"/>
    <property type="project" value="TreeGrafter"/>
</dbReference>
<name>A0A1I7XGK0_HETBA</name>
<dbReference type="Gene3D" id="1.20.58.530">
    <property type="match status" value="1"/>
</dbReference>
<evidence type="ECO:0000313" key="7">
    <source>
        <dbReference type="Proteomes" id="UP000095283"/>
    </source>
</evidence>
<comment type="subcellular location">
    <subcellularLocation>
        <location evidence="1">Cytoplasm</location>
    </subcellularLocation>
</comment>
<proteinExistence type="inferred from homology"/>
<dbReference type="InterPro" id="IPR001609">
    <property type="entry name" value="Myosin_head_motor_dom-like"/>
</dbReference>
<dbReference type="Gene3D" id="1.20.5.190">
    <property type="match status" value="1"/>
</dbReference>
<evidence type="ECO:0000313" key="8">
    <source>
        <dbReference type="WBParaSite" id="Hba_16876"/>
    </source>
</evidence>
<dbReference type="SMART" id="SM00015">
    <property type="entry name" value="IQ"/>
    <property type="match status" value="4"/>
</dbReference>
<dbReference type="SUPFAM" id="SSF52540">
    <property type="entry name" value="P-loop containing nucleoside triphosphate hydrolases"/>
    <property type="match status" value="2"/>
</dbReference>
<feature type="compositionally biased region" description="Acidic residues" evidence="4">
    <location>
        <begin position="663"/>
        <end position="683"/>
    </location>
</feature>
<dbReference type="PANTHER" id="PTHR46184">
    <property type="entry name" value="UNCONVENTIONAL MYOSIN-IXB-LIKE PROTEIN"/>
    <property type="match status" value="1"/>
</dbReference>
<dbReference type="Proteomes" id="UP000095283">
    <property type="component" value="Unplaced"/>
</dbReference>
<sequence length="971" mass="112618">MNEKYEFDRLRYAMNSVGFNEYTQSTIFAIISAVLLLGNITYIKRHGYHSDENAYIENEEVVDLVAQLLNIKTELLLQALTMKRHVMKTETVVTRYSVSEATNTRDAMAKCLYNALFHWIVLRINQALLKREVSGSKGYYIGILDIFGFEDVGAQWNSFEQLCINYANEHLQAYFNQHIFQFEQEEYFKEGISWTNIEYTDNTECVQLFQNKLWSFRTEGLTLNSKGNEVMKQIKAMSKPYGILRLIDEESNINNGTDESMLAKLNQFLKTNEYYETPQRKEPAFIVAHYAGKVKYQITGFREKNKDLMRQDVLNTLKTSKYALMRSLLGSDPVAVYRWSLMRTVFRAMQAFKQSGKKLQRSESAGHLRVTEEVLAVRRGSDSALSAFLRGDLHIDLPYFCDTSMFKTIVNQARRTPASKCEDKLSTLKSLQIPNNFDDNIILRQLRYTGMLETVRIRRAGYSVRIEYESFIQQYRILLRNDRDSTVDDVKEFINRHSSIESANVQYGLSKVFMRDAEKLILDDHLHKTIMQHIDTLQRWFRTTIARKRYLRLKQGVIRIQTLVVQAFVRGALARSKLRRQAYAALVIQTNWKRYQEQNRYHLIRDAVLALQAAYRGANARKRMEDILRGDQKPAFRVTRVHAVQLPTFDLNDPESLAAFATSDDELDSEDESSEDGLDEDVSESSVLGEDYHERYKTEIGGVSFIMKNRYSNLSDHPDPGFHRRQSLAPTGSTTKLKMLRRANSTESNNITRKDNRFKEIQVYIFIVTYLEGCKLCFHKECASFAKSIPCQPASPVRSPTRLYSPKRPWDIVKQRQSTSPLPSSAGGSWTFNLNKTKQQKQANLDHDKSKRDTIVDAIFKKSLREFHMELIGYEAVSSEERAVLKYRDLITTFEGLLTKVCKEEKVSFPTTLGVNAFRGFLNEFMQNQLKKKGSKQKSNIIKNVRKKRRKSDVTVIVQVYSVWGMFYYSL</sequence>
<dbReference type="InterPro" id="IPR046987">
    <property type="entry name" value="Myo9"/>
</dbReference>
<dbReference type="PANTHER" id="PTHR46184:SF5">
    <property type="entry name" value="UNCONVENTIONAL MYOSIN-IXA-LIKE"/>
    <property type="match status" value="1"/>
</dbReference>
<dbReference type="InterPro" id="IPR027417">
    <property type="entry name" value="P-loop_NTPase"/>
</dbReference>
<feature type="transmembrane region" description="Helical" evidence="5">
    <location>
        <begin position="22"/>
        <end position="43"/>
    </location>
</feature>
<dbReference type="GO" id="GO:0000146">
    <property type="term" value="F:microfilament motor activity"/>
    <property type="evidence" value="ECO:0007669"/>
    <property type="project" value="InterPro"/>
</dbReference>
<evidence type="ECO:0000256" key="1">
    <source>
        <dbReference type="ARBA" id="ARBA00004496"/>
    </source>
</evidence>
<keyword evidence="5" id="KW-0472">Membrane</keyword>
<keyword evidence="5" id="KW-0812">Transmembrane</keyword>
<dbReference type="GO" id="GO:0016459">
    <property type="term" value="C:myosin complex"/>
    <property type="evidence" value="ECO:0007669"/>
    <property type="project" value="UniProtKB-KW"/>
</dbReference>